<gene>
    <name evidence="2" type="ORF">BO222_08915</name>
</gene>
<comment type="caution">
    <text evidence="2">The sequence shown here is derived from an EMBL/GenBank/DDBJ whole genome shotgun (WGS) entry which is preliminary data.</text>
</comment>
<proteinExistence type="predicted"/>
<keyword evidence="1" id="KW-0812">Transmembrane</keyword>
<organism evidence="2 3">
    <name type="scientific">Ileibacterium valens</name>
    <dbReference type="NCBI Taxonomy" id="1862668"/>
    <lineage>
        <taxon>Bacteria</taxon>
        <taxon>Bacillati</taxon>
        <taxon>Bacillota</taxon>
        <taxon>Erysipelotrichia</taxon>
        <taxon>Erysipelotrichales</taxon>
        <taxon>Erysipelotrichaceae</taxon>
        <taxon>Ileibacterium</taxon>
    </lineage>
</organism>
<keyword evidence="3" id="KW-1185">Reference proteome</keyword>
<evidence type="ECO:0000256" key="1">
    <source>
        <dbReference type="SAM" id="Phobius"/>
    </source>
</evidence>
<name>A0A1U7NEM0_9FIRM</name>
<evidence type="ECO:0000313" key="3">
    <source>
        <dbReference type="Proteomes" id="UP000186341"/>
    </source>
</evidence>
<dbReference type="Proteomes" id="UP000186341">
    <property type="component" value="Unassembled WGS sequence"/>
</dbReference>
<keyword evidence="1" id="KW-0472">Membrane</keyword>
<feature type="transmembrane region" description="Helical" evidence="1">
    <location>
        <begin position="41"/>
        <end position="63"/>
    </location>
</feature>
<dbReference type="EMBL" id="MPJW01000176">
    <property type="protein sequence ID" value="OLU38141.1"/>
    <property type="molecule type" value="Genomic_DNA"/>
</dbReference>
<evidence type="ECO:0000313" key="2">
    <source>
        <dbReference type="EMBL" id="OLU38141.1"/>
    </source>
</evidence>
<protein>
    <submittedName>
        <fullName evidence="2">Uncharacterized protein</fullName>
    </submittedName>
</protein>
<accession>A0A1U7NEM0</accession>
<keyword evidence="1" id="KW-1133">Transmembrane helix</keyword>
<dbReference type="AlphaFoldDB" id="A0A1U7NEM0"/>
<reference evidence="2 3" key="1">
    <citation type="submission" date="2016-11" db="EMBL/GenBank/DDBJ databases">
        <title>Description of two novel members of the family Erysipelotrichaceae: Ileibacterium lipovorans gen. nov., sp. nov. and Dubosiella newyorkensis, gen. nov., sp. nov.</title>
        <authorList>
            <person name="Cox L.M."/>
            <person name="Sohn J."/>
            <person name="Tyrrell K.L."/>
            <person name="Citron D.M."/>
            <person name="Lawson P.A."/>
            <person name="Patel N.B."/>
            <person name="Iizumi T."/>
            <person name="Perez-Perez G.I."/>
            <person name="Goldstein E.J."/>
            <person name="Blaser M.J."/>
        </authorList>
    </citation>
    <scope>NUCLEOTIDE SEQUENCE [LARGE SCALE GENOMIC DNA]</scope>
    <source>
        <strain evidence="2 3">NYU-BL-A3</strain>
    </source>
</reference>
<sequence>MGVIVTVIAPICNLFFAMQRGIGGPHEFIYLYQQIISGNGMAWICISLLVLTVLFFIWSISLYRKSK</sequence>